<organism evidence="1 2">
    <name type="scientific">Acinetobacter proteolyticus</name>
    <dbReference type="NCBI Taxonomy" id="1776741"/>
    <lineage>
        <taxon>Bacteria</taxon>
        <taxon>Pseudomonadati</taxon>
        <taxon>Pseudomonadota</taxon>
        <taxon>Gammaproteobacteria</taxon>
        <taxon>Moraxellales</taxon>
        <taxon>Moraxellaceae</taxon>
        <taxon>Acinetobacter</taxon>
    </lineage>
</organism>
<gene>
    <name evidence="1" type="ORF">ACI8B_280138</name>
</gene>
<accession>A0A653K5R4</accession>
<evidence type="ECO:0000313" key="1">
    <source>
        <dbReference type="EMBL" id="VXA56214.1"/>
    </source>
</evidence>
<protein>
    <submittedName>
        <fullName evidence="1">Uncharacterized protein</fullName>
    </submittedName>
</protein>
<proteinExistence type="predicted"/>
<reference evidence="1 2" key="1">
    <citation type="submission" date="2019-10" db="EMBL/GenBank/DDBJ databases">
        <authorList>
            <person name="Karimi E."/>
        </authorList>
    </citation>
    <scope>NUCLEOTIDE SEQUENCE [LARGE SCALE GENOMIC DNA]</scope>
    <source>
        <strain evidence="1">Acinetobacter sp. 8BE</strain>
    </source>
</reference>
<dbReference type="Proteomes" id="UP000430404">
    <property type="component" value="Unassembled WGS sequence"/>
</dbReference>
<sequence length="391" mass="44363">MLKTKAALIKTLIFIGSLGINQTIYSGIKLGEPASDLGQLNVGGAIRGKYVYDHDTNPSSSKFSFSDVILALNYESATLIGGLDYRLYEYYGHIGDASWLTDAWLGYKINPNNKIIAGLNPVPFGLDRYWGNTFFLGIANVMGLEDVHNIGINYQFKTDKNQLSLAFYPIDGGNFRGHSKDARRFSINTVNADDDVENGTNTEEKNIMIARYAYSSSYADLNYQLGTSIWYSDIENKNYSRTGSRQVWSIFADFNYQNWNSKLLFGHQDIDNKDRLSPDHISLGGFDYSYNSATQGDFFSTELSYLFPYSFEYVQSIRPYLNISGYINKKHIDTDSYRIIPGISFKLKDLTIQAEHLIGKYDPYLGDQNGLAKGTNNNWNHRTYISLAYYF</sequence>
<name>A0A653K5R4_9GAMM</name>
<dbReference type="EMBL" id="CABWKZ010000021">
    <property type="protein sequence ID" value="VXA56214.1"/>
    <property type="molecule type" value="Genomic_DNA"/>
</dbReference>
<dbReference type="AlphaFoldDB" id="A0A653K5R4"/>
<dbReference type="RefSeq" id="WP_159725410.1">
    <property type="nucleotide sequence ID" value="NZ_LR732744.1"/>
</dbReference>
<evidence type="ECO:0000313" key="2">
    <source>
        <dbReference type="Proteomes" id="UP000430404"/>
    </source>
</evidence>